<dbReference type="Gene3D" id="1.25.40.390">
    <property type="match status" value="1"/>
</dbReference>
<feature type="transmembrane region" description="Helical" evidence="7">
    <location>
        <begin position="12"/>
        <end position="29"/>
    </location>
</feature>
<feature type="domain" description="SusD-like N-terminal" evidence="9">
    <location>
        <begin position="34"/>
        <end position="233"/>
    </location>
</feature>
<accession>A0A497XVT1</accession>
<evidence type="ECO:0000256" key="4">
    <source>
        <dbReference type="ARBA" id="ARBA00023136"/>
    </source>
</evidence>
<dbReference type="InterPro" id="IPR011990">
    <property type="entry name" value="TPR-like_helical_dom_sf"/>
</dbReference>
<evidence type="ECO:0000313" key="12">
    <source>
        <dbReference type="Proteomes" id="UP000273898"/>
    </source>
</evidence>
<dbReference type="RefSeq" id="WP_121285543.1">
    <property type="nucleotide sequence ID" value="NZ_RCCK01000013.1"/>
</dbReference>
<dbReference type="InterPro" id="IPR033985">
    <property type="entry name" value="SusD-like_N"/>
</dbReference>
<dbReference type="Proteomes" id="UP000297429">
    <property type="component" value="Unassembled WGS sequence"/>
</dbReference>
<gene>
    <name evidence="10" type="ORF">BCL90_3818</name>
    <name evidence="11" type="ORF">E3V97_01385</name>
</gene>
<feature type="repeat" description="TPR" evidence="6">
    <location>
        <begin position="222"/>
        <end position="255"/>
    </location>
</feature>
<feature type="domain" description="RagB/SusD" evidence="8">
    <location>
        <begin position="347"/>
        <end position="466"/>
    </location>
</feature>
<dbReference type="SUPFAM" id="SSF48452">
    <property type="entry name" value="TPR-like"/>
    <property type="match status" value="1"/>
</dbReference>
<evidence type="ECO:0000256" key="7">
    <source>
        <dbReference type="SAM" id="Phobius"/>
    </source>
</evidence>
<dbReference type="GO" id="GO:0009279">
    <property type="term" value="C:cell outer membrane"/>
    <property type="evidence" value="ECO:0007669"/>
    <property type="project" value="UniProtKB-SubCell"/>
</dbReference>
<evidence type="ECO:0000313" key="13">
    <source>
        <dbReference type="Proteomes" id="UP000297429"/>
    </source>
</evidence>
<dbReference type="Proteomes" id="UP000273898">
    <property type="component" value="Unassembled WGS sequence"/>
</dbReference>
<keyword evidence="5" id="KW-0998">Cell outer membrane</keyword>
<comment type="caution">
    <text evidence="10">The sequence shown here is derived from an EMBL/GenBank/DDBJ whole genome shotgun (WGS) entry which is preliminary data.</text>
</comment>
<dbReference type="OrthoDB" id="653598at2"/>
<dbReference type="PROSITE" id="PS50005">
    <property type="entry name" value="TPR"/>
    <property type="match status" value="1"/>
</dbReference>
<evidence type="ECO:0000256" key="2">
    <source>
        <dbReference type="ARBA" id="ARBA00006275"/>
    </source>
</evidence>
<dbReference type="InterPro" id="IPR012944">
    <property type="entry name" value="SusD_RagB_dom"/>
</dbReference>
<evidence type="ECO:0000313" key="10">
    <source>
        <dbReference type="EMBL" id="RLJ73656.1"/>
    </source>
</evidence>
<keyword evidence="13" id="KW-1185">Reference proteome</keyword>
<comment type="subcellular location">
    <subcellularLocation>
        <location evidence="1">Cell outer membrane</location>
    </subcellularLocation>
</comment>
<evidence type="ECO:0000256" key="6">
    <source>
        <dbReference type="PROSITE-ProRule" id="PRU00339"/>
    </source>
</evidence>
<keyword evidence="7" id="KW-1133">Transmembrane helix</keyword>
<evidence type="ECO:0000259" key="9">
    <source>
        <dbReference type="Pfam" id="PF14322"/>
    </source>
</evidence>
<evidence type="ECO:0000256" key="3">
    <source>
        <dbReference type="ARBA" id="ARBA00022729"/>
    </source>
</evidence>
<keyword evidence="6" id="KW-0802">TPR repeat</keyword>
<evidence type="ECO:0000256" key="1">
    <source>
        <dbReference type="ARBA" id="ARBA00004442"/>
    </source>
</evidence>
<evidence type="ECO:0000259" key="8">
    <source>
        <dbReference type="Pfam" id="PF07980"/>
    </source>
</evidence>
<keyword evidence="7" id="KW-0812">Transmembrane</keyword>
<reference evidence="10 12" key="1">
    <citation type="submission" date="2018-10" db="EMBL/GenBank/DDBJ databases">
        <title>Genomic Encyclopedia of Archaeal and Bacterial Type Strains, Phase II (KMG-II): from individual species to whole genera.</title>
        <authorList>
            <person name="Goeker M."/>
        </authorList>
    </citation>
    <scope>NUCLEOTIDE SEQUENCE [LARGE SCALE GENOMIC DNA]</scope>
    <source>
        <strain evidence="10 12">DSM 19624</strain>
    </source>
</reference>
<dbReference type="EMBL" id="SOPX01000001">
    <property type="protein sequence ID" value="TFB32719.1"/>
    <property type="molecule type" value="Genomic_DNA"/>
</dbReference>
<comment type="similarity">
    <text evidence="2">Belongs to the SusD family.</text>
</comment>
<name>A0A497XVT1_9SPHI</name>
<evidence type="ECO:0000256" key="5">
    <source>
        <dbReference type="ARBA" id="ARBA00023237"/>
    </source>
</evidence>
<dbReference type="EMBL" id="RCCK01000013">
    <property type="protein sequence ID" value="RLJ73656.1"/>
    <property type="molecule type" value="Genomic_DNA"/>
</dbReference>
<sequence>MAKNHRLKEIIQSTFVGLLIVICLIINLSCKKLLDSKPSFDITTPSTPQDLQALLDNSLTMNSRTPGYDEASADDYFLTPENFAILNLRAQDAYLWKPNINEFANDWSKAAEVIYNSNICLEAIEAVDRNGADVSQLNNIKGSALFFRAMSWLKLLWTHAQAYNPYSSNSNMGIILRQGSDFNVPSTRASVEECYRKLISDLNIAAQLLPDNPQHVLRPSKAAAYALLARAYLSMGDYTNALLNASRCLNIKSNLIDYNTIDILTNAPFQSYNPEVIFHSDISAYSYFNISPLYASVDSNLYQSYDPNDLRKSIYFARSGKYQMFKGTYLSRALGSNALFTGIATDEVILIKAECLARANETGEAMTALNTLLKKRWKNTVPYTPLTAADKEEALSIILKERRKELLFRGLRWMDIKRLNLDGANIILKRKLNGEEYTLQPNTEKFALPLPNDIVILSGVAQNPGW</sequence>
<dbReference type="InterPro" id="IPR019734">
    <property type="entry name" value="TPR_rpt"/>
</dbReference>
<reference evidence="11 13" key="2">
    <citation type="submission" date="2019-03" db="EMBL/GenBank/DDBJ databases">
        <authorList>
            <person name="He R.-H."/>
        </authorList>
    </citation>
    <scope>NUCLEOTIDE SEQUENCE [LARGE SCALE GENOMIC DNA]</scope>
    <source>
        <strain evidence="11 13">DSM 19624</strain>
    </source>
</reference>
<evidence type="ECO:0000313" key="11">
    <source>
        <dbReference type="EMBL" id="TFB32719.1"/>
    </source>
</evidence>
<dbReference type="Pfam" id="PF14322">
    <property type="entry name" value="SusD-like_3"/>
    <property type="match status" value="1"/>
</dbReference>
<dbReference type="AlphaFoldDB" id="A0A497XVT1"/>
<keyword evidence="3" id="KW-0732">Signal</keyword>
<dbReference type="Pfam" id="PF07980">
    <property type="entry name" value="SusD_RagB"/>
    <property type="match status" value="1"/>
</dbReference>
<keyword evidence="4 7" id="KW-0472">Membrane</keyword>
<protein>
    <submittedName>
        <fullName evidence="11">RagB/SusD family nutrient uptake outer membrane protein</fullName>
    </submittedName>
    <submittedName>
        <fullName evidence="10">SusD-like starch-binding protein associating with outer membrane</fullName>
    </submittedName>
</protein>
<proteinExistence type="inferred from homology"/>
<organism evidence="10 12">
    <name type="scientific">Pedobacter alluvionis</name>
    <dbReference type="NCBI Taxonomy" id="475253"/>
    <lineage>
        <taxon>Bacteria</taxon>
        <taxon>Pseudomonadati</taxon>
        <taxon>Bacteroidota</taxon>
        <taxon>Sphingobacteriia</taxon>
        <taxon>Sphingobacteriales</taxon>
        <taxon>Sphingobacteriaceae</taxon>
        <taxon>Pedobacter</taxon>
    </lineage>
</organism>